<keyword evidence="1 4" id="KW-0489">Methyltransferase</keyword>
<sequence length="275" mass="30356">MILENGANALEKTHAKCQIEEAFGQAATQYNQAALVQKKCAARLLEELDRVCPELPSGKVIEIGCGTGFLTQGLVKKMGDRPLEITDLSQSMLTVCQQQVSQTSYSSEMTFRTLDGELWQPISRSYALIISSFVVQWFQQLEPALDRWISALKPGGKILISFPTCHSFPEWKAACRSLDLPFTGNPLPDPGAIAQFLASRPVQTQYWQQSIGISFASSRDFFRSLKQIGAGTSLSQTKLSISDFKQLVGALDEFASLSGGIHYDVAYFTISRNKL</sequence>
<dbReference type="AlphaFoldDB" id="A0AA96YLR3"/>
<evidence type="ECO:0000313" key="4">
    <source>
        <dbReference type="EMBL" id="WOB42502.1"/>
    </source>
</evidence>
<dbReference type="EMBL" id="CP053540">
    <property type="protein sequence ID" value="WOB42502.1"/>
    <property type="molecule type" value="Genomic_DNA"/>
</dbReference>
<dbReference type="RefSeq" id="WP_316791069.1">
    <property type="nucleotide sequence ID" value="NZ_CP053540.1"/>
</dbReference>
<name>A0AA96YLR3_9CYAN</name>
<organism evidence="4">
    <name type="scientific">Thermoleptolyngbya oregonensis NK1-22</name>
    <dbReference type="NCBI Taxonomy" id="2547457"/>
    <lineage>
        <taxon>Bacteria</taxon>
        <taxon>Bacillati</taxon>
        <taxon>Cyanobacteriota</taxon>
        <taxon>Cyanophyceae</taxon>
        <taxon>Oculatellales</taxon>
        <taxon>Oculatellaceae</taxon>
        <taxon>Thermoleptolyngbya</taxon>
    </lineage>
</organism>
<accession>A0AA96YLR3</accession>
<reference evidence="4" key="1">
    <citation type="submission" date="2020-05" db="EMBL/GenBank/DDBJ databases">
        <authorList>
            <person name="Zhu T."/>
            <person name="Keshari N."/>
            <person name="Lu X."/>
        </authorList>
    </citation>
    <scope>NUCLEOTIDE SEQUENCE</scope>
    <source>
        <strain evidence="4">NK1-22</strain>
    </source>
</reference>
<evidence type="ECO:0000259" key="3">
    <source>
        <dbReference type="Pfam" id="PF13649"/>
    </source>
</evidence>
<dbReference type="GO" id="GO:0032259">
    <property type="term" value="P:methylation"/>
    <property type="evidence" value="ECO:0007669"/>
    <property type="project" value="UniProtKB-KW"/>
</dbReference>
<dbReference type="PANTHER" id="PTHR43861:SF1">
    <property type="entry name" value="TRANS-ACONITATE 2-METHYLTRANSFERASE"/>
    <property type="match status" value="1"/>
</dbReference>
<proteinExistence type="predicted"/>
<keyword evidence="2" id="KW-0808">Transferase</keyword>
<gene>
    <name evidence="4" type="ORF">HNI00_04540</name>
</gene>
<dbReference type="CDD" id="cd02440">
    <property type="entry name" value="AdoMet_MTases"/>
    <property type="match status" value="1"/>
</dbReference>
<feature type="domain" description="Methyltransferase" evidence="3">
    <location>
        <begin position="60"/>
        <end position="156"/>
    </location>
</feature>
<dbReference type="InterPro" id="IPR041698">
    <property type="entry name" value="Methyltransf_25"/>
</dbReference>
<dbReference type="KEGG" id="tog:HNI00_04540"/>
<dbReference type="Pfam" id="PF13649">
    <property type="entry name" value="Methyltransf_25"/>
    <property type="match status" value="1"/>
</dbReference>
<evidence type="ECO:0000256" key="1">
    <source>
        <dbReference type="ARBA" id="ARBA00022603"/>
    </source>
</evidence>
<evidence type="ECO:0000256" key="2">
    <source>
        <dbReference type="ARBA" id="ARBA00022679"/>
    </source>
</evidence>
<protein>
    <submittedName>
        <fullName evidence="4">Methyltransferase domain-containing protein</fullName>
    </submittedName>
</protein>
<dbReference type="InterPro" id="IPR029063">
    <property type="entry name" value="SAM-dependent_MTases_sf"/>
</dbReference>
<dbReference type="GO" id="GO:0008168">
    <property type="term" value="F:methyltransferase activity"/>
    <property type="evidence" value="ECO:0007669"/>
    <property type="project" value="UniProtKB-KW"/>
</dbReference>
<dbReference type="PANTHER" id="PTHR43861">
    <property type="entry name" value="TRANS-ACONITATE 2-METHYLTRANSFERASE-RELATED"/>
    <property type="match status" value="1"/>
</dbReference>
<dbReference type="Gene3D" id="3.40.50.150">
    <property type="entry name" value="Vaccinia Virus protein VP39"/>
    <property type="match status" value="1"/>
</dbReference>
<dbReference type="SUPFAM" id="SSF53335">
    <property type="entry name" value="S-adenosyl-L-methionine-dependent methyltransferases"/>
    <property type="match status" value="1"/>
</dbReference>